<gene>
    <name evidence="11" type="ORF">SAMN05216313_13611</name>
</gene>
<evidence type="ECO:0000256" key="1">
    <source>
        <dbReference type="ARBA" id="ARBA00004429"/>
    </source>
</evidence>
<dbReference type="AlphaFoldDB" id="A0A1I0JW54"/>
<keyword evidence="4" id="KW-0997">Cell inner membrane</keyword>
<evidence type="ECO:0000256" key="7">
    <source>
        <dbReference type="ARBA" id="ARBA00023136"/>
    </source>
</evidence>
<name>A0A1I0JW54_9FIRM</name>
<evidence type="ECO:0000256" key="6">
    <source>
        <dbReference type="ARBA" id="ARBA00022989"/>
    </source>
</evidence>
<feature type="transmembrane region" description="Helical" evidence="9">
    <location>
        <begin position="88"/>
        <end position="110"/>
    </location>
</feature>
<dbReference type="GO" id="GO:0015740">
    <property type="term" value="P:C4-dicarboxylate transport"/>
    <property type="evidence" value="ECO:0007669"/>
    <property type="project" value="TreeGrafter"/>
</dbReference>
<evidence type="ECO:0000256" key="2">
    <source>
        <dbReference type="ARBA" id="ARBA00022448"/>
    </source>
</evidence>
<keyword evidence="6 9" id="KW-1133">Transmembrane helix</keyword>
<keyword evidence="5 9" id="KW-0812">Transmembrane</keyword>
<evidence type="ECO:0000256" key="5">
    <source>
        <dbReference type="ARBA" id="ARBA00022692"/>
    </source>
</evidence>
<keyword evidence="2" id="KW-0813">Transport</keyword>
<proteinExistence type="inferred from homology"/>
<evidence type="ECO:0000256" key="3">
    <source>
        <dbReference type="ARBA" id="ARBA00022475"/>
    </source>
</evidence>
<keyword evidence="7 9" id="KW-0472">Membrane</keyword>
<dbReference type="PANTHER" id="PTHR35011">
    <property type="entry name" value="2,3-DIKETO-L-GULONATE TRAP TRANSPORTER SMALL PERMEASE PROTEIN YIAM"/>
    <property type="match status" value="1"/>
</dbReference>
<dbReference type="Proteomes" id="UP000198508">
    <property type="component" value="Unassembled WGS sequence"/>
</dbReference>
<feature type="transmembrane region" description="Helical" evidence="9">
    <location>
        <begin position="130"/>
        <end position="149"/>
    </location>
</feature>
<comment type="similarity">
    <text evidence="8">Belongs to the TRAP transporter small permease family.</text>
</comment>
<organism evidence="11 12">
    <name type="scientific">Enterocloster lavalensis</name>
    <dbReference type="NCBI Taxonomy" id="460384"/>
    <lineage>
        <taxon>Bacteria</taxon>
        <taxon>Bacillati</taxon>
        <taxon>Bacillota</taxon>
        <taxon>Clostridia</taxon>
        <taxon>Lachnospirales</taxon>
        <taxon>Lachnospiraceae</taxon>
        <taxon>Enterocloster</taxon>
    </lineage>
</organism>
<evidence type="ECO:0000313" key="12">
    <source>
        <dbReference type="Proteomes" id="UP000198508"/>
    </source>
</evidence>
<dbReference type="STRING" id="460384.SAMN05216313_13611"/>
<feature type="transmembrane region" description="Helical" evidence="9">
    <location>
        <begin position="44"/>
        <end position="67"/>
    </location>
</feature>
<dbReference type="InterPro" id="IPR055348">
    <property type="entry name" value="DctQ"/>
</dbReference>
<dbReference type="GO" id="GO:0005886">
    <property type="term" value="C:plasma membrane"/>
    <property type="evidence" value="ECO:0007669"/>
    <property type="project" value="UniProtKB-SubCell"/>
</dbReference>
<evidence type="ECO:0000256" key="8">
    <source>
        <dbReference type="ARBA" id="ARBA00038436"/>
    </source>
</evidence>
<dbReference type="PANTHER" id="PTHR35011:SF2">
    <property type="entry name" value="2,3-DIKETO-L-GULONATE TRAP TRANSPORTER SMALL PERMEASE PROTEIN YIAM"/>
    <property type="match status" value="1"/>
</dbReference>
<dbReference type="GeneID" id="93279592"/>
<evidence type="ECO:0000256" key="9">
    <source>
        <dbReference type="SAM" id="Phobius"/>
    </source>
</evidence>
<feature type="domain" description="Tripartite ATP-independent periplasmic transporters DctQ component" evidence="10">
    <location>
        <begin position="26"/>
        <end position="154"/>
    </location>
</feature>
<sequence>MKIYKQITDVFVKIVSVILMCLIASLVGVMLYELSLRNFLNKSFRASTELCGFLFMWMAFLGVIVLYDQDRLITLDMLYVRATPKVQTIFWMINKIFSLGLGIIMIVAYQGMYKINSTSYFSTMQFVSKAWHFLPMAIAGGFIVVKTAYQLMDRIVVPHGTNTN</sequence>
<keyword evidence="3" id="KW-1003">Cell membrane</keyword>
<evidence type="ECO:0000256" key="4">
    <source>
        <dbReference type="ARBA" id="ARBA00022519"/>
    </source>
</evidence>
<dbReference type="InterPro" id="IPR007387">
    <property type="entry name" value="TRAP_DctQ"/>
</dbReference>
<protein>
    <submittedName>
        <fullName evidence="11">TRAP-type C4-dicarboxylate transport system, small permease component</fullName>
    </submittedName>
</protein>
<dbReference type="Pfam" id="PF04290">
    <property type="entry name" value="DctQ"/>
    <property type="match status" value="1"/>
</dbReference>
<keyword evidence="12" id="KW-1185">Reference proteome</keyword>
<dbReference type="RefSeq" id="WP_092370005.1">
    <property type="nucleotide sequence ID" value="NZ_DAINWJ010000248.1"/>
</dbReference>
<evidence type="ECO:0000313" key="11">
    <source>
        <dbReference type="EMBL" id="SEU14145.1"/>
    </source>
</evidence>
<evidence type="ECO:0000259" key="10">
    <source>
        <dbReference type="Pfam" id="PF04290"/>
    </source>
</evidence>
<feature type="transmembrane region" description="Helical" evidence="9">
    <location>
        <begin position="12"/>
        <end position="32"/>
    </location>
</feature>
<dbReference type="EMBL" id="FOIM01000036">
    <property type="protein sequence ID" value="SEU14145.1"/>
    <property type="molecule type" value="Genomic_DNA"/>
</dbReference>
<accession>A0A1I0JW54</accession>
<dbReference type="GO" id="GO:0022857">
    <property type="term" value="F:transmembrane transporter activity"/>
    <property type="evidence" value="ECO:0007669"/>
    <property type="project" value="TreeGrafter"/>
</dbReference>
<comment type="subcellular location">
    <subcellularLocation>
        <location evidence="1">Cell inner membrane</location>
        <topology evidence="1">Multi-pass membrane protein</topology>
    </subcellularLocation>
</comment>
<reference evidence="12" key="1">
    <citation type="submission" date="2016-10" db="EMBL/GenBank/DDBJ databases">
        <authorList>
            <person name="Varghese N."/>
            <person name="Submissions S."/>
        </authorList>
    </citation>
    <scope>NUCLEOTIDE SEQUENCE [LARGE SCALE GENOMIC DNA]</scope>
    <source>
        <strain evidence="12">NLAE-zl-G277</strain>
    </source>
</reference>